<protein>
    <recommendedName>
        <fullName evidence="11">Gamma-butyrobetaine dioxygenase</fullName>
    </recommendedName>
</protein>
<name>A0A9P9FZP2_FUSRE</name>
<dbReference type="Proteomes" id="UP000720189">
    <property type="component" value="Unassembled WGS sequence"/>
</dbReference>
<evidence type="ECO:0000259" key="7">
    <source>
        <dbReference type="Pfam" id="PF02668"/>
    </source>
</evidence>
<comment type="cofactor">
    <cofactor evidence="1">
        <name>Fe(2+)</name>
        <dbReference type="ChEBI" id="CHEBI:29033"/>
    </cofactor>
</comment>
<dbReference type="SUPFAM" id="SSF51197">
    <property type="entry name" value="Clavaminate synthase-like"/>
    <property type="match status" value="1"/>
</dbReference>
<evidence type="ECO:0000256" key="2">
    <source>
        <dbReference type="ARBA" id="ARBA00008654"/>
    </source>
</evidence>
<dbReference type="InterPro" id="IPR010376">
    <property type="entry name" value="GBBH-like_N"/>
</dbReference>
<comment type="caution">
    <text evidence="9">The sequence shown here is derived from an EMBL/GenBank/DDBJ whole genome shotgun (WGS) entry which is preliminary data.</text>
</comment>
<evidence type="ECO:0000259" key="8">
    <source>
        <dbReference type="Pfam" id="PF06155"/>
    </source>
</evidence>
<dbReference type="InterPro" id="IPR050411">
    <property type="entry name" value="AlphaKG_dependent_hydroxylases"/>
</dbReference>
<dbReference type="InterPro" id="IPR042098">
    <property type="entry name" value="TauD-like_sf"/>
</dbReference>
<dbReference type="RefSeq" id="XP_046043258.1">
    <property type="nucleotide sequence ID" value="XM_046198216.1"/>
</dbReference>
<accession>A0A9P9FZP2</accession>
<dbReference type="InterPro" id="IPR003819">
    <property type="entry name" value="TauD/TfdA-like"/>
</dbReference>
<evidence type="ECO:0000256" key="1">
    <source>
        <dbReference type="ARBA" id="ARBA00001954"/>
    </source>
</evidence>
<comment type="similarity">
    <text evidence="2">Belongs to the gamma-BBH/TMLD family.</text>
</comment>
<keyword evidence="4" id="KW-0223">Dioxygenase</keyword>
<dbReference type="PANTHER" id="PTHR10696:SF25">
    <property type="entry name" value="OXIDOREDUCTASE AIM17-RELATED"/>
    <property type="match status" value="1"/>
</dbReference>
<evidence type="ECO:0008006" key="11">
    <source>
        <dbReference type="Google" id="ProtNLM"/>
    </source>
</evidence>
<organism evidence="9 10">
    <name type="scientific">Fusarium redolens</name>
    <dbReference type="NCBI Taxonomy" id="48865"/>
    <lineage>
        <taxon>Eukaryota</taxon>
        <taxon>Fungi</taxon>
        <taxon>Dikarya</taxon>
        <taxon>Ascomycota</taxon>
        <taxon>Pezizomycotina</taxon>
        <taxon>Sordariomycetes</taxon>
        <taxon>Hypocreomycetidae</taxon>
        <taxon>Hypocreales</taxon>
        <taxon>Nectriaceae</taxon>
        <taxon>Fusarium</taxon>
        <taxon>Fusarium redolens species complex</taxon>
    </lineage>
</organism>
<proteinExistence type="inferred from homology"/>
<keyword evidence="6" id="KW-0408">Iron</keyword>
<dbReference type="OrthoDB" id="406634at2759"/>
<keyword evidence="3" id="KW-0479">Metal-binding</keyword>
<dbReference type="GeneID" id="70228170"/>
<dbReference type="Gene3D" id="3.30.2020.30">
    <property type="match status" value="1"/>
</dbReference>
<feature type="domain" description="TauD/TfdA-like" evidence="7">
    <location>
        <begin position="161"/>
        <end position="454"/>
    </location>
</feature>
<evidence type="ECO:0000256" key="5">
    <source>
        <dbReference type="ARBA" id="ARBA00023002"/>
    </source>
</evidence>
<dbReference type="PANTHER" id="PTHR10696">
    <property type="entry name" value="GAMMA-BUTYROBETAINE HYDROXYLASE-RELATED"/>
    <property type="match status" value="1"/>
</dbReference>
<dbReference type="GO" id="GO:0005739">
    <property type="term" value="C:mitochondrion"/>
    <property type="evidence" value="ECO:0007669"/>
    <property type="project" value="TreeGrafter"/>
</dbReference>
<feature type="domain" description="Gamma-butyrobetaine hydroxylase-like N-terminal" evidence="8">
    <location>
        <begin position="52"/>
        <end position="112"/>
    </location>
</feature>
<keyword evidence="10" id="KW-1185">Reference proteome</keyword>
<sequence length="472" mass="53326">MNRLAASQRTKTQVILKLLPGAHTALKTANTLRRSYSIVQSKKPPRVPISIDGKTQEFSSLLLRDSCQCPLCVHESTKQRLFSTADIPANIQARSVEIDPASESVNIKWENDAPGCSQDHTTKLSMTALREIIESGSLPGFGRDKHDAQVLWTKEPLPNLDDFDYEEYMKDDKEVYKLIHQLRTDGLAFVTNVPGKVDSLATIAERIGPVQDTFYGRTWDVRTVPQAINAAYTSADLGFHTDLLYFQNPPHVQLLHCVQSASKGGASVFADAYKSAIDLFHSDPEAFETLAAIPVNYHYNHPNDNVYRTTKPVIDLRPLQIGDKVYTRVQDYAQDYHQLSLKNGGSGWGDAVLVEHMLKINWGPPFLAPFSNHQDPLVEKRGDQSPLSVLNDKVDAWHEAAFKFNALLQRSEYLFERKMNSGDCVLFDNTRTLHSRRAFDMADIGKPRWLRGTYVDKDSYFSRLRVLKNRFG</sequence>
<dbReference type="Gene3D" id="3.60.130.10">
    <property type="entry name" value="Clavaminate synthase-like"/>
    <property type="match status" value="1"/>
</dbReference>
<dbReference type="GO" id="GO:0045329">
    <property type="term" value="P:carnitine biosynthetic process"/>
    <property type="evidence" value="ECO:0007669"/>
    <property type="project" value="TreeGrafter"/>
</dbReference>
<evidence type="ECO:0000313" key="10">
    <source>
        <dbReference type="Proteomes" id="UP000720189"/>
    </source>
</evidence>
<keyword evidence="5" id="KW-0560">Oxidoreductase</keyword>
<dbReference type="EMBL" id="JAGMUX010000022">
    <property type="protein sequence ID" value="KAH7230620.1"/>
    <property type="molecule type" value="Genomic_DNA"/>
</dbReference>
<evidence type="ECO:0000256" key="3">
    <source>
        <dbReference type="ARBA" id="ARBA00022723"/>
    </source>
</evidence>
<dbReference type="Pfam" id="PF06155">
    <property type="entry name" value="GBBH-like_N"/>
    <property type="match status" value="1"/>
</dbReference>
<dbReference type="GO" id="GO:0046872">
    <property type="term" value="F:metal ion binding"/>
    <property type="evidence" value="ECO:0007669"/>
    <property type="project" value="UniProtKB-KW"/>
</dbReference>
<evidence type="ECO:0000313" key="9">
    <source>
        <dbReference type="EMBL" id="KAH7230620.1"/>
    </source>
</evidence>
<evidence type="ECO:0000256" key="6">
    <source>
        <dbReference type="ARBA" id="ARBA00023004"/>
    </source>
</evidence>
<dbReference type="Pfam" id="PF02668">
    <property type="entry name" value="TauD"/>
    <property type="match status" value="1"/>
</dbReference>
<dbReference type="CDD" id="cd00250">
    <property type="entry name" value="CAS_like"/>
    <property type="match status" value="1"/>
</dbReference>
<evidence type="ECO:0000256" key="4">
    <source>
        <dbReference type="ARBA" id="ARBA00022964"/>
    </source>
</evidence>
<reference evidence="9" key="1">
    <citation type="journal article" date="2021" name="Nat. Commun.">
        <title>Genetic determinants of endophytism in the Arabidopsis root mycobiome.</title>
        <authorList>
            <person name="Mesny F."/>
            <person name="Miyauchi S."/>
            <person name="Thiergart T."/>
            <person name="Pickel B."/>
            <person name="Atanasova L."/>
            <person name="Karlsson M."/>
            <person name="Huettel B."/>
            <person name="Barry K.W."/>
            <person name="Haridas S."/>
            <person name="Chen C."/>
            <person name="Bauer D."/>
            <person name="Andreopoulos W."/>
            <person name="Pangilinan J."/>
            <person name="LaButti K."/>
            <person name="Riley R."/>
            <person name="Lipzen A."/>
            <person name="Clum A."/>
            <person name="Drula E."/>
            <person name="Henrissat B."/>
            <person name="Kohler A."/>
            <person name="Grigoriev I.V."/>
            <person name="Martin F.M."/>
            <person name="Hacquard S."/>
        </authorList>
    </citation>
    <scope>NUCLEOTIDE SEQUENCE</scope>
    <source>
        <strain evidence="9">MPI-CAGE-AT-0023</strain>
    </source>
</reference>
<dbReference type="GO" id="GO:0016706">
    <property type="term" value="F:2-oxoglutarate-dependent dioxygenase activity"/>
    <property type="evidence" value="ECO:0007669"/>
    <property type="project" value="UniProtKB-ARBA"/>
</dbReference>
<gene>
    <name evidence="9" type="ORF">BKA55DRAFT_680498</name>
</gene>
<dbReference type="AlphaFoldDB" id="A0A9P9FZP2"/>
<dbReference type="InterPro" id="IPR038492">
    <property type="entry name" value="GBBH-like_N_sf"/>
</dbReference>